<keyword evidence="4 12" id="KW-0645">Protease</keyword>
<evidence type="ECO:0000313" key="16">
    <source>
        <dbReference type="Proteomes" id="UP000298179"/>
    </source>
</evidence>
<sequence length="366" mass="39166">MNMIKTAMLIAFLTALFMGVGLLIGGRGGMMIALIFALGMNLFAYWNGDKMVLRMYGAREVDARSAPEYYAIVEGLAARAGLPMPRVFVIDSEQPNAFATGRNPENAAVAASTGLLRTLSQEEVAGVMAHELAHVEHRDTLTMTITATLAGAISMLANFGFFFGGSRDNNNPLGFVGVLLAIIVAPLAAMMVQMAVSRTREYEADRRGGEICGQPLWLASALGKIAGASHRIPNWGAERNPATAHMFIINPLNGQRMDSLFSTHPATENRIAALRELAAEMDGGSLGFEERARLGGDAGLSPEPRRAEPWSRQSGEQHRGRAGPWDGRPYDASAEEDAGEQPAPWGRGFSGRGSAPRGGGRRGPWG</sequence>
<dbReference type="InterPro" id="IPR022919">
    <property type="entry name" value="Pept_M48_protease_HtpX"/>
</dbReference>
<evidence type="ECO:0000256" key="2">
    <source>
        <dbReference type="ARBA" id="ARBA00009779"/>
    </source>
</evidence>
<dbReference type="AlphaFoldDB" id="A0A4Y8RPD2"/>
<keyword evidence="7 12" id="KW-0378">Hydrolase</keyword>
<evidence type="ECO:0000256" key="10">
    <source>
        <dbReference type="ARBA" id="ARBA00023049"/>
    </source>
</evidence>
<evidence type="ECO:0000313" key="15">
    <source>
        <dbReference type="EMBL" id="TFF25513.1"/>
    </source>
</evidence>
<evidence type="ECO:0000256" key="6">
    <source>
        <dbReference type="ARBA" id="ARBA00022723"/>
    </source>
</evidence>
<evidence type="ECO:0000256" key="3">
    <source>
        <dbReference type="ARBA" id="ARBA00022475"/>
    </source>
</evidence>
<dbReference type="NCBIfam" id="NF002363">
    <property type="entry name" value="PRK01345.1"/>
    <property type="match status" value="1"/>
</dbReference>
<keyword evidence="16" id="KW-1185">Reference proteome</keyword>
<dbReference type="Pfam" id="PF01435">
    <property type="entry name" value="Peptidase_M48"/>
    <property type="match status" value="1"/>
</dbReference>
<comment type="similarity">
    <text evidence="2 12">Belongs to the peptidase M48B family.</text>
</comment>
<feature type="compositionally biased region" description="Gly residues" evidence="13">
    <location>
        <begin position="348"/>
        <end position="366"/>
    </location>
</feature>
<evidence type="ECO:0000256" key="13">
    <source>
        <dbReference type="SAM" id="MobiDB-lite"/>
    </source>
</evidence>
<feature type="transmembrane region" description="Helical" evidence="12">
    <location>
        <begin position="30"/>
        <end position="46"/>
    </location>
</feature>
<evidence type="ECO:0000256" key="9">
    <source>
        <dbReference type="ARBA" id="ARBA00022989"/>
    </source>
</evidence>
<keyword evidence="9 12" id="KW-1133">Transmembrane helix</keyword>
<dbReference type="Gene3D" id="3.30.2010.10">
    <property type="entry name" value="Metalloproteases ('zincins'), catalytic domain"/>
    <property type="match status" value="1"/>
</dbReference>
<dbReference type="EC" id="3.4.24.-" evidence="12"/>
<feature type="binding site" evidence="12">
    <location>
        <position position="134"/>
    </location>
    <ligand>
        <name>Zn(2+)</name>
        <dbReference type="ChEBI" id="CHEBI:29105"/>
        <note>catalytic</note>
    </ligand>
</feature>
<feature type="binding site" evidence="12">
    <location>
        <position position="201"/>
    </location>
    <ligand>
        <name>Zn(2+)</name>
        <dbReference type="ChEBI" id="CHEBI:29105"/>
        <note>catalytic</note>
    </ligand>
</feature>
<feature type="transmembrane region" description="Helical" evidence="12">
    <location>
        <begin position="7"/>
        <end position="24"/>
    </location>
</feature>
<dbReference type="GO" id="GO:0005886">
    <property type="term" value="C:plasma membrane"/>
    <property type="evidence" value="ECO:0007669"/>
    <property type="project" value="UniProtKB-SubCell"/>
</dbReference>
<evidence type="ECO:0000256" key="5">
    <source>
        <dbReference type="ARBA" id="ARBA00022692"/>
    </source>
</evidence>
<feature type="transmembrane region" description="Helical" evidence="12">
    <location>
        <begin position="141"/>
        <end position="163"/>
    </location>
</feature>
<feature type="transmembrane region" description="Helical" evidence="12">
    <location>
        <begin position="175"/>
        <end position="196"/>
    </location>
</feature>
<feature type="active site" evidence="12">
    <location>
        <position position="131"/>
    </location>
</feature>
<evidence type="ECO:0000256" key="1">
    <source>
        <dbReference type="ARBA" id="ARBA00004651"/>
    </source>
</evidence>
<dbReference type="PANTHER" id="PTHR43221:SF1">
    <property type="entry name" value="PROTEASE HTPX"/>
    <property type="match status" value="1"/>
</dbReference>
<name>A0A4Y8RPD2_9HYPH</name>
<dbReference type="GO" id="GO:0004222">
    <property type="term" value="F:metalloendopeptidase activity"/>
    <property type="evidence" value="ECO:0007669"/>
    <property type="project" value="UniProtKB-UniRule"/>
</dbReference>
<gene>
    <name evidence="12 15" type="primary">htpX</name>
    <name evidence="15" type="ORF">E3C22_09200</name>
</gene>
<feature type="domain" description="Peptidase M48" evidence="14">
    <location>
        <begin position="68"/>
        <end position="277"/>
    </location>
</feature>
<proteinExistence type="inferred from homology"/>
<organism evidence="15 16">
    <name type="scientific">Jiella endophytica</name>
    <dbReference type="NCBI Taxonomy" id="2558362"/>
    <lineage>
        <taxon>Bacteria</taxon>
        <taxon>Pseudomonadati</taxon>
        <taxon>Pseudomonadota</taxon>
        <taxon>Alphaproteobacteria</taxon>
        <taxon>Hyphomicrobiales</taxon>
        <taxon>Aurantimonadaceae</taxon>
        <taxon>Jiella</taxon>
    </lineage>
</organism>
<evidence type="ECO:0000259" key="14">
    <source>
        <dbReference type="Pfam" id="PF01435"/>
    </source>
</evidence>
<comment type="subcellular location">
    <subcellularLocation>
        <location evidence="1 12">Cell membrane</location>
        <topology evidence="1 12">Multi-pass membrane protein</topology>
    </subcellularLocation>
</comment>
<evidence type="ECO:0000256" key="8">
    <source>
        <dbReference type="ARBA" id="ARBA00022833"/>
    </source>
</evidence>
<feature type="region of interest" description="Disordered" evidence="13">
    <location>
        <begin position="294"/>
        <end position="366"/>
    </location>
</feature>
<keyword evidence="10 12" id="KW-0482">Metalloprotease</keyword>
<dbReference type="EMBL" id="SOZD01000002">
    <property type="protein sequence ID" value="TFF25513.1"/>
    <property type="molecule type" value="Genomic_DNA"/>
</dbReference>
<keyword evidence="8 12" id="KW-0862">Zinc</keyword>
<feature type="compositionally biased region" description="Basic and acidic residues" evidence="13">
    <location>
        <begin position="303"/>
        <end position="319"/>
    </location>
</feature>
<evidence type="ECO:0000256" key="7">
    <source>
        <dbReference type="ARBA" id="ARBA00022801"/>
    </source>
</evidence>
<feature type="binding site" evidence="12">
    <location>
        <position position="130"/>
    </location>
    <ligand>
        <name>Zn(2+)</name>
        <dbReference type="ChEBI" id="CHEBI:29105"/>
        <note>catalytic</note>
    </ligand>
</feature>
<dbReference type="GO" id="GO:0008270">
    <property type="term" value="F:zinc ion binding"/>
    <property type="evidence" value="ECO:0007669"/>
    <property type="project" value="UniProtKB-UniRule"/>
</dbReference>
<evidence type="ECO:0000256" key="11">
    <source>
        <dbReference type="ARBA" id="ARBA00023136"/>
    </source>
</evidence>
<dbReference type="InterPro" id="IPR050083">
    <property type="entry name" value="HtpX_protease"/>
</dbReference>
<dbReference type="InterPro" id="IPR001915">
    <property type="entry name" value="Peptidase_M48"/>
</dbReference>
<dbReference type="RefSeq" id="WP_134761681.1">
    <property type="nucleotide sequence ID" value="NZ_SOZD01000002.1"/>
</dbReference>
<dbReference type="OrthoDB" id="15218at2"/>
<protein>
    <recommendedName>
        <fullName evidence="12">Protease HtpX homolog</fullName>
        <ecNumber evidence="12">3.4.24.-</ecNumber>
    </recommendedName>
</protein>
<reference evidence="15 16" key="1">
    <citation type="submission" date="2019-03" db="EMBL/GenBank/DDBJ databases">
        <title>Jiella endophytica sp. nov., a novel endophytic bacterium isolated from root of Ficus microcarpa Linn. f.</title>
        <authorList>
            <person name="Tuo L."/>
        </authorList>
    </citation>
    <scope>NUCLEOTIDE SEQUENCE [LARGE SCALE GENOMIC DNA]</scope>
    <source>
        <strain evidence="15 16">CBS5Q-3</strain>
    </source>
</reference>
<dbReference type="HAMAP" id="MF_00188">
    <property type="entry name" value="Pept_M48_protease_HtpX"/>
    <property type="match status" value="1"/>
</dbReference>
<evidence type="ECO:0000256" key="4">
    <source>
        <dbReference type="ARBA" id="ARBA00022670"/>
    </source>
</evidence>
<accession>A0A4Y8RPD2</accession>
<dbReference type="GO" id="GO:0006508">
    <property type="term" value="P:proteolysis"/>
    <property type="evidence" value="ECO:0007669"/>
    <property type="project" value="UniProtKB-KW"/>
</dbReference>
<keyword evidence="11 12" id="KW-0472">Membrane</keyword>
<keyword evidence="3 12" id="KW-1003">Cell membrane</keyword>
<dbReference type="Proteomes" id="UP000298179">
    <property type="component" value="Unassembled WGS sequence"/>
</dbReference>
<dbReference type="NCBIfam" id="NF002826">
    <property type="entry name" value="PRK03001.1"/>
    <property type="match status" value="1"/>
</dbReference>
<keyword evidence="5 12" id="KW-0812">Transmembrane</keyword>
<comment type="cofactor">
    <cofactor evidence="12">
        <name>Zn(2+)</name>
        <dbReference type="ChEBI" id="CHEBI:29105"/>
    </cofactor>
    <text evidence="12">Binds 1 zinc ion per subunit.</text>
</comment>
<dbReference type="CDD" id="cd07336">
    <property type="entry name" value="M48B_HtpX_like"/>
    <property type="match status" value="1"/>
</dbReference>
<comment type="caution">
    <text evidence="15">The sequence shown here is derived from an EMBL/GenBank/DDBJ whole genome shotgun (WGS) entry which is preliminary data.</text>
</comment>
<dbReference type="PANTHER" id="PTHR43221">
    <property type="entry name" value="PROTEASE HTPX"/>
    <property type="match status" value="1"/>
</dbReference>
<evidence type="ECO:0000256" key="12">
    <source>
        <dbReference type="HAMAP-Rule" id="MF_00188"/>
    </source>
</evidence>
<keyword evidence="6 12" id="KW-0479">Metal-binding</keyword>